<evidence type="ECO:0000313" key="2">
    <source>
        <dbReference type="Proteomes" id="UP001325248"/>
    </source>
</evidence>
<sequence>MEAIQKKNYIKPLVPGVTDLEIMLECLHEVYESEGNLLQSGISLRSTMAYPFIKMIESQCQGLPAKEIHRLLWSKYLAEKERTAFIKLSENQLTEYRKRAVV</sequence>
<proteinExistence type="predicted"/>
<dbReference type="Proteomes" id="UP001325248">
    <property type="component" value="Chromosome"/>
</dbReference>
<organism evidence="1 2">
    <name type="scientific">Blautia producta</name>
    <dbReference type="NCBI Taxonomy" id="33035"/>
    <lineage>
        <taxon>Bacteria</taxon>
        <taxon>Bacillati</taxon>
        <taxon>Bacillota</taxon>
        <taxon>Clostridia</taxon>
        <taxon>Lachnospirales</taxon>
        <taxon>Lachnospiraceae</taxon>
        <taxon>Blautia</taxon>
    </lineage>
</organism>
<dbReference type="EMBL" id="CP136422">
    <property type="protein sequence ID" value="WPX72338.1"/>
    <property type="molecule type" value="Genomic_DNA"/>
</dbReference>
<accession>A0ABZ0U5T7</accession>
<reference evidence="1" key="1">
    <citation type="submission" date="2023-10" db="EMBL/GenBank/DDBJ databases">
        <title>Genome sequence of Blautia coccoides DSM 935.</title>
        <authorList>
            <person name="Boeer T."/>
            <person name="Bengelsdorf F.R."/>
            <person name="Daniel R."/>
            <person name="Poehlein A."/>
        </authorList>
    </citation>
    <scope>NUCLEOTIDE SEQUENCE [LARGE SCALE GENOMIC DNA]</scope>
    <source>
        <strain evidence="1">DSM 935</strain>
    </source>
</reference>
<keyword evidence="2" id="KW-1185">Reference proteome</keyword>
<gene>
    <name evidence="1" type="ORF">BLCOC_06740</name>
</gene>
<evidence type="ECO:0000313" key="1">
    <source>
        <dbReference type="EMBL" id="WPX72338.1"/>
    </source>
</evidence>
<name>A0ABZ0U5T7_9FIRM</name>
<protein>
    <submittedName>
        <fullName evidence="1">Uncharacterized protein</fullName>
    </submittedName>
</protein>